<gene>
    <name evidence="2" type="ORF">CINCED_3A002357</name>
</gene>
<evidence type="ECO:0000313" key="3">
    <source>
        <dbReference type="Proteomes" id="UP000325440"/>
    </source>
</evidence>
<organism evidence="2 3">
    <name type="scientific">Cinara cedri</name>
    <dbReference type="NCBI Taxonomy" id="506608"/>
    <lineage>
        <taxon>Eukaryota</taxon>
        <taxon>Metazoa</taxon>
        <taxon>Ecdysozoa</taxon>
        <taxon>Arthropoda</taxon>
        <taxon>Hexapoda</taxon>
        <taxon>Insecta</taxon>
        <taxon>Pterygota</taxon>
        <taxon>Neoptera</taxon>
        <taxon>Paraneoptera</taxon>
        <taxon>Hemiptera</taxon>
        <taxon>Sternorrhyncha</taxon>
        <taxon>Aphidomorpha</taxon>
        <taxon>Aphidoidea</taxon>
        <taxon>Aphididae</taxon>
        <taxon>Lachninae</taxon>
        <taxon>Cinara</taxon>
    </lineage>
</organism>
<name>A0A5E4N1A8_9HEMI</name>
<feature type="compositionally biased region" description="Basic and acidic residues" evidence="1">
    <location>
        <begin position="29"/>
        <end position="40"/>
    </location>
</feature>
<evidence type="ECO:0008006" key="4">
    <source>
        <dbReference type="Google" id="ProtNLM"/>
    </source>
</evidence>
<evidence type="ECO:0000313" key="2">
    <source>
        <dbReference type="EMBL" id="VVC36381.1"/>
    </source>
</evidence>
<dbReference type="AlphaFoldDB" id="A0A5E4N1A8"/>
<sequence length="172" mass="19530">MKTTYGDSYNTSFNRPQEGGLSQNSTPDTVKKTKTSHDDSYNSSFNRPLEVDGMDGIYEIPFIWSDYGWEMDYDDGLLYSSPYTIDNMPFQLFLIISMDDVTDPYITVDISQEDNIFYIFNNSFSAIDLSIASASLGGSIEWSVQTSYNSNDHWPITLKLLKSQPTEKSTPK</sequence>
<dbReference type="EMBL" id="CABPRJ010001432">
    <property type="protein sequence ID" value="VVC36381.1"/>
    <property type="molecule type" value="Genomic_DNA"/>
</dbReference>
<feature type="compositionally biased region" description="Polar residues" evidence="1">
    <location>
        <begin position="1"/>
        <end position="28"/>
    </location>
</feature>
<dbReference type="Proteomes" id="UP000325440">
    <property type="component" value="Unassembled WGS sequence"/>
</dbReference>
<proteinExistence type="predicted"/>
<feature type="region of interest" description="Disordered" evidence="1">
    <location>
        <begin position="1"/>
        <end position="41"/>
    </location>
</feature>
<accession>A0A5E4N1A8</accession>
<reference evidence="2 3" key="1">
    <citation type="submission" date="2019-08" db="EMBL/GenBank/DDBJ databases">
        <authorList>
            <person name="Alioto T."/>
            <person name="Alioto T."/>
            <person name="Gomez Garrido J."/>
        </authorList>
    </citation>
    <scope>NUCLEOTIDE SEQUENCE [LARGE SCALE GENOMIC DNA]</scope>
</reference>
<protein>
    <recommendedName>
        <fullName evidence="4">Endonuclease/exonuclease/phosphatase</fullName>
    </recommendedName>
</protein>
<evidence type="ECO:0000256" key="1">
    <source>
        <dbReference type="SAM" id="MobiDB-lite"/>
    </source>
</evidence>
<keyword evidence="3" id="KW-1185">Reference proteome</keyword>